<dbReference type="RefSeq" id="WP_058262012.1">
    <property type="nucleotide sequence ID" value="NZ_CP051181.1"/>
</dbReference>
<dbReference type="InterPro" id="IPR029442">
    <property type="entry name" value="GyrI-like"/>
</dbReference>
<proteinExistence type="predicted"/>
<dbReference type="OrthoDB" id="9816011at2"/>
<keyword evidence="3" id="KW-1185">Reference proteome</keyword>
<sequence length="169" mass="19044">MVFLITAPEIVDLPEQTIVGFGGEFSLETRDAIPKLWWLLHSETGLVKNGIRATTFGVYKPLCPDQPFSYHEPYTYLAGVASEDSNTSAPSLSSTLLQRGRYGLFRFTGSYIEVTEAFDSVMLDWLPQSGFRLDSRPVLECYPSYPFGSREIPRFEIWLPLAGPGKPRR</sequence>
<dbReference type="Pfam" id="PF06445">
    <property type="entry name" value="GyrI-like"/>
    <property type="match status" value="1"/>
</dbReference>
<dbReference type="STRING" id="53501.SAMN04488043_12212"/>
<evidence type="ECO:0000259" key="1">
    <source>
        <dbReference type="SMART" id="SM00871"/>
    </source>
</evidence>
<feature type="domain" description="AraC effector-binding" evidence="1">
    <location>
        <begin position="6"/>
        <end position="162"/>
    </location>
</feature>
<dbReference type="InterPro" id="IPR011256">
    <property type="entry name" value="Reg_factor_effector_dom_sf"/>
</dbReference>
<organism evidence="2 3">
    <name type="scientific">Thalassovita gelatinovora</name>
    <name type="common">Thalassobius gelatinovorus</name>
    <dbReference type="NCBI Taxonomy" id="53501"/>
    <lineage>
        <taxon>Bacteria</taxon>
        <taxon>Pseudomonadati</taxon>
        <taxon>Pseudomonadota</taxon>
        <taxon>Alphaproteobacteria</taxon>
        <taxon>Rhodobacterales</taxon>
        <taxon>Roseobacteraceae</taxon>
        <taxon>Thalassovita</taxon>
    </lineage>
</organism>
<dbReference type="EMBL" id="CYSA01000015">
    <property type="protein sequence ID" value="CUH64413.1"/>
    <property type="molecule type" value="Genomic_DNA"/>
</dbReference>
<dbReference type="Gene3D" id="3.20.80.10">
    <property type="entry name" value="Regulatory factor, effector binding domain"/>
    <property type="match status" value="1"/>
</dbReference>
<reference evidence="2 3" key="1">
    <citation type="submission" date="2015-09" db="EMBL/GenBank/DDBJ databases">
        <authorList>
            <consortium name="Swine Surveillance"/>
        </authorList>
    </citation>
    <scope>NUCLEOTIDE SEQUENCE [LARGE SCALE GENOMIC DNA]</scope>
    <source>
        <strain evidence="2 3">CECT 4357</strain>
    </source>
</reference>
<evidence type="ECO:0000313" key="2">
    <source>
        <dbReference type="EMBL" id="CUH64413.1"/>
    </source>
</evidence>
<dbReference type="InterPro" id="IPR010499">
    <property type="entry name" value="AraC_E-bd"/>
</dbReference>
<evidence type="ECO:0000313" key="3">
    <source>
        <dbReference type="Proteomes" id="UP000051587"/>
    </source>
</evidence>
<dbReference type="SUPFAM" id="SSF55136">
    <property type="entry name" value="Probable bacterial effector-binding domain"/>
    <property type="match status" value="1"/>
</dbReference>
<dbReference type="SMART" id="SM00871">
    <property type="entry name" value="AraC_E_bind"/>
    <property type="match status" value="1"/>
</dbReference>
<gene>
    <name evidence="2" type="ORF">TG4357_01263</name>
</gene>
<name>A0A0P1FTC6_THAGE</name>
<dbReference type="Proteomes" id="UP000051587">
    <property type="component" value="Unassembled WGS sequence"/>
</dbReference>
<protein>
    <submittedName>
        <fullName evidence="2">DNA gyrase inhibitor</fullName>
    </submittedName>
</protein>
<dbReference type="AlphaFoldDB" id="A0A0P1FTC6"/>
<accession>A0A0P1FTC6</accession>